<gene>
    <name evidence="2" type="ORF">LIS110610_075</name>
    <name evidence="3" type="ORF">RW030110_075</name>
    <name evidence="4" type="ORF">Sn110110_078</name>
    <name evidence="5" type="ORF">Sn180910_075</name>
    <name evidence="6" type="ORF">W1230910_075</name>
</gene>
<dbReference type="EMBL" id="KX349304">
    <property type="protein sequence ID" value="AOO14489.1"/>
    <property type="molecule type" value="Genomic_DNA"/>
</dbReference>
<evidence type="ECO:0000313" key="4">
    <source>
        <dbReference type="EMBL" id="AOO14272.1"/>
    </source>
</evidence>
<reference evidence="7 8" key="1">
    <citation type="journal article" date="2016" name="Environ. Microbiol.">
        <title>Genomic diversification of marine cyanophages into stable ecotypes.</title>
        <authorList>
            <person name="Marston M.F."/>
            <person name="Martiny J.B."/>
        </authorList>
    </citation>
    <scope>NUCLEOTIDE SEQUENCE [LARGE SCALE GENOMIC DNA]</scope>
    <source>
        <strain evidence="2">LIS_22_0610</strain>
        <strain evidence="3">RW_03_0110</strain>
        <strain evidence="4">Sn_11_0110</strain>
        <strain evidence="5">Sn_18_0910</strain>
        <strain evidence="6">W1_23_0910</strain>
    </source>
</reference>
<evidence type="ECO:0000256" key="1">
    <source>
        <dbReference type="SAM" id="Phobius"/>
    </source>
</evidence>
<protein>
    <submittedName>
        <fullName evidence="4">Uncharacterized protein</fullName>
    </submittedName>
</protein>
<dbReference type="EMBL" id="KX349306">
    <property type="protein sequence ID" value="AOO14921.1"/>
    <property type="molecule type" value="Genomic_DNA"/>
</dbReference>
<evidence type="ECO:0000313" key="2">
    <source>
        <dbReference type="EMBL" id="AOO13405.1"/>
    </source>
</evidence>
<evidence type="ECO:0000313" key="5">
    <source>
        <dbReference type="EMBL" id="AOO14489.1"/>
    </source>
</evidence>
<evidence type="ECO:0000313" key="6">
    <source>
        <dbReference type="EMBL" id="AOO14921.1"/>
    </source>
</evidence>
<proteinExistence type="predicted"/>
<sequence>MIGNTSNLSILDELHYILITTMETLIIILSNLFPQIFIKLWKTRQINKCTNKLG</sequence>
<feature type="transmembrane region" description="Helical" evidence="1">
    <location>
        <begin position="14"/>
        <end position="38"/>
    </location>
</feature>
<dbReference type="Proteomes" id="UP000226173">
    <property type="component" value="Segment"/>
</dbReference>
<dbReference type="Proteomes" id="UP000223576">
    <property type="component" value="Segment"/>
</dbReference>
<accession>A0A1D7SL56</accession>
<evidence type="ECO:0000313" key="3">
    <source>
        <dbReference type="EMBL" id="AOO14053.1"/>
    </source>
</evidence>
<dbReference type="Proteomes" id="UP000223711">
    <property type="component" value="Segment"/>
</dbReference>
<keyword evidence="1" id="KW-0472">Membrane</keyword>
<dbReference type="EMBL" id="KX349303">
    <property type="protein sequence ID" value="AOO14272.1"/>
    <property type="molecule type" value="Genomic_DNA"/>
</dbReference>
<dbReference type="Proteomes" id="UP000225271">
    <property type="component" value="Segment"/>
</dbReference>
<keyword evidence="1" id="KW-1133">Transmembrane helix</keyword>
<name>A0A1D7SL56_9CAUD</name>
<evidence type="ECO:0000313" key="7">
    <source>
        <dbReference type="Proteomes" id="UP000223576"/>
    </source>
</evidence>
<dbReference type="EMBL" id="KX349302">
    <property type="protein sequence ID" value="AOO14053.1"/>
    <property type="molecule type" value="Genomic_DNA"/>
</dbReference>
<evidence type="ECO:0000313" key="8">
    <source>
        <dbReference type="Proteomes" id="UP000223711"/>
    </source>
</evidence>
<dbReference type="Proteomes" id="UP000224953">
    <property type="component" value="Genome"/>
</dbReference>
<keyword evidence="1" id="KW-0812">Transmembrane</keyword>
<dbReference type="EMBL" id="KX349299">
    <property type="protein sequence ID" value="AOO13405.1"/>
    <property type="molecule type" value="Genomic_DNA"/>
</dbReference>
<organism evidence="4 8">
    <name type="scientific">Cyanophage S-RIM14</name>
    <dbReference type="NCBI Taxonomy" id="1278423"/>
    <lineage>
        <taxon>Viruses</taxon>
        <taxon>Duplodnaviria</taxon>
        <taxon>Heunggongvirae</taxon>
        <taxon>Uroviricota</taxon>
        <taxon>Caudoviricetes</taxon>
        <taxon>Pantevenvirales</taxon>
        <taxon>Kyanoviridae</taxon>
        <taxon>Ahtivirus</taxon>
        <taxon>Ahtivirus sagseatwo</taxon>
    </lineage>
</organism>